<evidence type="ECO:0000313" key="5">
    <source>
        <dbReference type="EMBL" id="OLO47169.1"/>
    </source>
</evidence>
<evidence type="ECO:0000256" key="2">
    <source>
        <dbReference type="ARBA" id="ARBA00022722"/>
    </source>
</evidence>
<keyword evidence="3" id="KW-0378">Hydrolase</keyword>
<keyword evidence="2" id="KW-0540">Nuclease</keyword>
<keyword evidence="1" id="KW-1277">Toxin-antitoxin system</keyword>
<dbReference type="GO" id="GO:0110001">
    <property type="term" value="C:toxin-antitoxin complex"/>
    <property type="evidence" value="ECO:0007669"/>
    <property type="project" value="InterPro"/>
</dbReference>
<dbReference type="EMBL" id="MSKK01000016">
    <property type="protein sequence ID" value="OLO47169.1"/>
    <property type="molecule type" value="Genomic_DNA"/>
</dbReference>
<evidence type="ECO:0008006" key="8">
    <source>
        <dbReference type="Google" id="ProtNLM"/>
    </source>
</evidence>
<dbReference type="RefSeq" id="WP_075249325.1">
    <property type="nucleotide sequence ID" value="NZ_MSGO01000032.1"/>
</dbReference>
<reference evidence="6 7" key="1">
    <citation type="submission" date="2016-12" db="EMBL/GenBank/DDBJ databases">
        <title>Genomic comparison of strains in the 'Actinomyces naeslundii' group.</title>
        <authorList>
            <person name="Mughal S.R."/>
            <person name="Do T."/>
            <person name="Gilbert S.C."/>
            <person name="Witherden E.A."/>
            <person name="Didelot X."/>
            <person name="Beighton D."/>
        </authorList>
    </citation>
    <scope>NUCLEOTIDE SEQUENCE [LARGE SCALE GENOMIC DNA]</scope>
    <source>
        <strain evidence="5 7">R21091</strain>
        <strain evidence="4 6">S64C</strain>
    </source>
</reference>
<dbReference type="OrthoDB" id="4829434at2"/>
<evidence type="ECO:0000313" key="7">
    <source>
        <dbReference type="Proteomes" id="UP000186471"/>
    </source>
</evidence>
<dbReference type="Proteomes" id="UP000186471">
    <property type="component" value="Unassembled WGS sequence"/>
</dbReference>
<dbReference type="GO" id="GO:0004540">
    <property type="term" value="F:RNA nuclease activity"/>
    <property type="evidence" value="ECO:0007669"/>
    <property type="project" value="InterPro"/>
</dbReference>
<accession>A0A1Q8VGE5</accession>
<dbReference type="Proteomes" id="UP000185736">
    <property type="component" value="Unassembled WGS sequence"/>
</dbReference>
<gene>
    <name evidence="5" type="ORF">BKH31_05025</name>
    <name evidence="4" type="ORF">BKH32_07305</name>
</gene>
<evidence type="ECO:0000256" key="3">
    <source>
        <dbReference type="ARBA" id="ARBA00022801"/>
    </source>
</evidence>
<organism evidence="5 7">
    <name type="scientific">Actinomyces oris</name>
    <dbReference type="NCBI Taxonomy" id="544580"/>
    <lineage>
        <taxon>Bacteria</taxon>
        <taxon>Bacillati</taxon>
        <taxon>Actinomycetota</taxon>
        <taxon>Actinomycetes</taxon>
        <taxon>Actinomycetales</taxon>
        <taxon>Actinomycetaceae</taxon>
        <taxon>Actinomyces</taxon>
    </lineage>
</organism>
<evidence type="ECO:0000313" key="6">
    <source>
        <dbReference type="Proteomes" id="UP000185736"/>
    </source>
</evidence>
<protein>
    <recommendedName>
        <fullName evidence="8">DUF86 domain-containing protein</fullName>
    </recommendedName>
</protein>
<dbReference type="Pfam" id="PF01934">
    <property type="entry name" value="HepT-like"/>
    <property type="match status" value="1"/>
</dbReference>
<proteinExistence type="predicted"/>
<comment type="caution">
    <text evidence="5">The sequence shown here is derived from an EMBL/GenBank/DDBJ whole genome shotgun (WGS) entry which is preliminary data.</text>
</comment>
<evidence type="ECO:0000256" key="1">
    <source>
        <dbReference type="ARBA" id="ARBA00022649"/>
    </source>
</evidence>
<dbReference type="AlphaFoldDB" id="A0A1Q8VGE5"/>
<name>A0A1Q8VGE5_9ACTO</name>
<dbReference type="EMBL" id="MSGO01000032">
    <property type="protein sequence ID" value="OLL14657.1"/>
    <property type="molecule type" value="Genomic_DNA"/>
</dbReference>
<dbReference type="InterPro" id="IPR008201">
    <property type="entry name" value="HepT-like"/>
</dbReference>
<evidence type="ECO:0000313" key="4">
    <source>
        <dbReference type="EMBL" id="OLL14657.1"/>
    </source>
</evidence>
<sequence>MSPAGRTTAEIIAEALEHFDIAISHSQRDLSDQIVIDAVAMRLSAGVEALGALDPDTRTRLLGDQWPRMRGMRNRIAHDYGFIDDTIVRQTVLVNLPPVMEALRAGAQA</sequence>
<dbReference type="GO" id="GO:0016787">
    <property type="term" value="F:hydrolase activity"/>
    <property type="evidence" value="ECO:0007669"/>
    <property type="project" value="UniProtKB-KW"/>
</dbReference>